<organism evidence="1 2">
    <name type="scientific">Nocardia terpenica</name>
    <dbReference type="NCBI Taxonomy" id="455432"/>
    <lineage>
        <taxon>Bacteria</taxon>
        <taxon>Bacillati</taxon>
        <taxon>Actinomycetota</taxon>
        <taxon>Actinomycetes</taxon>
        <taxon>Mycobacteriales</taxon>
        <taxon>Nocardiaceae</taxon>
        <taxon>Nocardia</taxon>
    </lineage>
</organism>
<dbReference type="EMBL" id="CP046173">
    <property type="protein sequence ID" value="QIS21676.1"/>
    <property type="molecule type" value="Genomic_DNA"/>
</dbReference>
<dbReference type="RefSeq" id="WP_167488961.1">
    <property type="nucleotide sequence ID" value="NZ_CP046173.1"/>
</dbReference>
<dbReference type="AlphaFoldDB" id="A0A6G9Z922"/>
<accession>A0A6G9Z922</accession>
<sequence length="356" mass="38831">MPDTPTIEDVVRYLRVHGWTGTGHWRNASLWTWQNFDVLVPPTTMAADAGIRLRELARCVADAENRSLEAVWRDLSTPAVDTVSYRALHDTASITVAGGTHTVLAVRDLIVVCALKALGEPTPTRRGTISGPIHTLLERSLLSLSDEPLALEVALPIENGDPQSLARRTAMRMLRNATLVRRAAESSEVEVLEDLLRHRISAEECIALAELAGPEYALPFELGFHWSWLAPEADETVEFPSGSGERIVHLSNKRVRQRTDSGHGVVKGSVIGLSDNPDGARWRIKVRGTLEVDGTLIDGLRTVAVSLGDDSTYAAALAAHRDRHTVRAAGAVSRHHRRNEIAVTAGGFTVDDHSQT</sequence>
<reference evidence="1 2" key="1">
    <citation type="journal article" date="2019" name="ACS Chem. Biol.">
        <title>Identification and Mobilization of a Cryptic Antibiotic Biosynthesis Gene Locus from a Human-Pathogenic Nocardia Isolate.</title>
        <authorList>
            <person name="Herisse M."/>
            <person name="Ishida K."/>
            <person name="Porter J.L."/>
            <person name="Howden B."/>
            <person name="Hertweck C."/>
            <person name="Stinear T.P."/>
            <person name="Pidot S.J."/>
        </authorList>
    </citation>
    <scope>NUCLEOTIDE SEQUENCE [LARGE SCALE GENOMIC DNA]</scope>
    <source>
        <strain evidence="1 2">AUSMDU00012715</strain>
    </source>
</reference>
<protein>
    <submittedName>
        <fullName evidence="1">Uncharacterized protein</fullName>
    </submittedName>
</protein>
<dbReference type="Proteomes" id="UP000500953">
    <property type="component" value="Chromosome"/>
</dbReference>
<proteinExistence type="predicted"/>
<name>A0A6G9Z922_9NOCA</name>
<gene>
    <name evidence="1" type="ORF">F6W96_28390</name>
</gene>
<evidence type="ECO:0000313" key="2">
    <source>
        <dbReference type="Proteomes" id="UP000500953"/>
    </source>
</evidence>
<evidence type="ECO:0000313" key="1">
    <source>
        <dbReference type="EMBL" id="QIS21676.1"/>
    </source>
</evidence>